<evidence type="ECO:0008006" key="4">
    <source>
        <dbReference type="Google" id="ProtNLM"/>
    </source>
</evidence>
<evidence type="ECO:0000313" key="3">
    <source>
        <dbReference type="Proteomes" id="UP000824014"/>
    </source>
</evidence>
<evidence type="ECO:0000313" key="2">
    <source>
        <dbReference type="EMBL" id="HIZ14725.1"/>
    </source>
</evidence>
<proteinExistence type="predicted"/>
<dbReference type="PROSITE" id="PS51257">
    <property type="entry name" value="PROKAR_LIPOPROTEIN"/>
    <property type="match status" value="1"/>
</dbReference>
<dbReference type="Proteomes" id="UP000824014">
    <property type="component" value="Unassembled WGS sequence"/>
</dbReference>
<organism evidence="2 3">
    <name type="scientific">Candidatus Tidjanibacter faecipullorum</name>
    <dbReference type="NCBI Taxonomy" id="2838766"/>
    <lineage>
        <taxon>Bacteria</taxon>
        <taxon>Pseudomonadati</taxon>
        <taxon>Bacteroidota</taxon>
        <taxon>Bacteroidia</taxon>
        <taxon>Bacteroidales</taxon>
        <taxon>Rikenellaceae</taxon>
        <taxon>Tidjanibacter</taxon>
    </lineage>
</organism>
<accession>A0A9D2DD65</accession>
<protein>
    <recommendedName>
        <fullName evidence="4">BACON domain-containing protein</fullName>
    </recommendedName>
</protein>
<sequence length="333" mass="36493">MKAIHKILWRIGAGCGAALLAAGCTTNEMHMEVSYDQLQFGAQDNVARNVNVAADGAWSCEVVPAEAASWLAATNDNNEVLVVEAVGDNRSLEPRQARIRLRDAEHNALLKTIAVTQEAWPEEAVWISTAEDELLFGPGPKDEVVQVDVMDGVNWTVEVAPEAQQWLTAVRTGEKGVLVRIKGNDGEQMRCGTIQLRTTEVDAEPCLIRVYQLSWAQDKLAVEFDGGELTANVGPEAGEETYFRINSSFVSGFYQVYTATVAHATFEEAVPVSWLRVEQVNADESLWRLQTTEANRSAVAREGFVVLYCTYKVDNRSATVICSARVQQAAAAQ</sequence>
<reference evidence="2" key="1">
    <citation type="journal article" date="2021" name="PeerJ">
        <title>Extensive microbial diversity within the chicken gut microbiome revealed by metagenomics and culture.</title>
        <authorList>
            <person name="Gilroy R."/>
            <person name="Ravi A."/>
            <person name="Getino M."/>
            <person name="Pursley I."/>
            <person name="Horton D.L."/>
            <person name="Alikhan N.F."/>
            <person name="Baker D."/>
            <person name="Gharbi K."/>
            <person name="Hall N."/>
            <person name="Watson M."/>
            <person name="Adriaenssens E.M."/>
            <person name="Foster-Nyarko E."/>
            <person name="Jarju S."/>
            <person name="Secka A."/>
            <person name="Antonio M."/>
            <person name="Oren A."/>
            <person name="Chaudhuri R.R."/>
            <person name="La Ragione R."/>
            <person name="Hildebrand F."/>
            <person name="Pallen M.J."/>
        </authorList>
    </citation>
    <scope>NUCLEOTIDE SEQUENCE</scope>
    <source>
        <strain evidence="2">ChiHjej11B10-19426</strain>
    </source>
</reference>
<dbReference type="EMBL" id="DXCC01000005">
    <property type="protein sequence ID" value="HIZ14725.1"/>
    <property type="molecule type" value="Genomic_DNA"/>
</dbReference>
<evidence type="ECO:0000256" key="1">
    <source>
        <dbReference type="SAM" id="SignalP"/>
    </source>
</evidence>
<name>A0A9D2DD65_9BACT</name>
<keyword evidence="1" id="KW-0732">Signal</keyword>
<gene>
    <name evidence="2" type="ORF">H9816_02250</name>
</gene>
<comment type="caution">
    <text evidence="2">The sequence shown here is derived from an EMBL/GenBank/DDBJ whole genome shotgun (WGS) entry which is preliminary data.</text>
</comment>
<feature type="signal peptide" evidence="1">
    <location>
        <begin position="1"/>
        <end position="21"/>
    </location>
</feature>
<reference evidence="2" key="2">
    <citation type="submission" date="2021-04" db="EMBL/GenBank/DDBJ databases">
        <authorList>
            <person name="Gilroy R."/>
        </authorList>
    </citation>
    <scope>NUCLEOTIDE SEQUENCE</scope>
    <source>
        <strain evidence="2">ChiHjej11B10-19426</strain>
    </source>
</reference>
<feature type="chain" id="PRO_5038406337" description="BACON domain-containing protein" evidence="1">
    <location>
        <begin position="22"/>
        <end position="333"/>
    </location>
</feature>
<dbReference type="AlphaFoldDB" id="A0A9D2DD65"/>